<sequence>MEGFRSVRFTCKQVQQNITYRWFLGISPHQKVPCHSTISKFLHHRISDAFVWETLFRHVVKLIEEDGYISHDIWIADETELKANANKRKRTVVVSE</sequence>
<dbReference type="Proteomes" id="UP001595752">
    <property type="component" value="Unassembled WGS sequence"/>
</dbReference>
<evidence type="ECO:0000313" key="3">
    <source>
        <dbReference type="Proteomes" id="UP001595752"/>
    </source>
</evidence>
<accession>A0ABV8AWH6</accession>
<organism evidence="2 3">
    <name type="scientific">Bacillus songklensis</name>
    <dbReference type="NCBI Taxonomy" id="1069116"/>
    <lineage>
        <taxon>Bacteria</taxon>
        <taxon>Bacillati</taxon>
        <taxon>Bacillota</taxon>
        <taxon>Bacilli</taxon>
        <taxon>Bacillales</taxon>
        <taxon>Bacillaceae</taxon>
        <taxon>Bacillus</taxon>
    </lineage>
</organism>
<dbReference type="EMBL" id="JBHRZT010000008">
    <property type="protein sequence ID" value="MFC3882347.1"/>
    <property type="molecule type" value="Genomic_DNA"/>
</dbReference>
<dbReference type="Pfam" id="PF05598">
    <property type="entry name" value="DUF772"/>
    <property type="match status" value="1"/>
</dbReference>
<reference evidence="3" key="1">
    <citation type="journal article" date="2019" name="Int. J. Syst. Evol. Microbiol.">
        <title>The Global Catalogue of Microorganisms (GCM) 10K type strain sequencing project: providing services to taxonomists for standard genome sequencing and annotation.</title>
        <authorList>
            <consortium name="The Broad Institute Genomics Platform"/>
            <consortium name="The Broad Institute Genome Sequencing Center for Infectious Disease"/>
            <person name="Wu L."/>
            <person name="Ma J."/>
        </authorList>
    </citation>
    <scope>NUCLEOTIDE SEQUENCE [LARGE SCALE GENOMIC DNA]</scope>
    <source>
        <strain evidence="3">CCUG 61889</strain>
    </source>
</reference>
<keyword evidence="3" id="KW-1185">Reference proteome</keyword>
<gene>
    <name evidence="2" type="ORF">ACFOU2_01910</name>
</gene>
<comment type="caution">
    <text evidence="2">The sequence shown here is derived from an EMBL/GenBank/DDBJ whole genome shotgun (WGS) entry which is preliminary data.</text>
</comment>
<protein>
    <submittedName>
        <fullName evidence="2">Transposase</fullName>
    </submittedName>
</protein>
<dbReference type="RefSeq" id="WP_377911781.1">
    <property type="nucleotide sequence ID" value="NZ_JBHRZT010000008.1"/>
</dbReference>
<proteinExistence type="predicted"/>
<dbReference type="InterPro" id="IPR008490">
    <property type="entry name" value="Transposase_InsH_N"/>
</dbReference>
<feature type="domain" description="Transposase InsH N-terminal" evidence="1">
    <location>
        <begin position="2"/>
        <end position="43"/>
    </location>
</feature>
<evidence type="ECO:0000259" key="1">
    <source>
        <dbReference type="Pfam" id="PF05598"/>
    </source>
</evidence>
<name>A0ABV8AWH6_9BACI</name>
<evidence type="ECO:0000313" key="2">
    <source>
        <dbReference type="EMBL" id="MFC3882347.1"/>
    </source>
</evidence>